<evidence type="ECO:0000313" key="3">
    <source>
        <dbReference type="Proteomes" id="UP001301958"/>
    </source>
</evidence>
<feature type="region of interest" description="Disordered" evidence="1">
    <location>
        <begin position="16"/>
        <end position="50"/>
    </location>
</feature>
<feature type="non-terminal residue" evidence="2">
    <location>
        <position position="83"/>
    </location>
</feature>
<organism evidence="2 3">
    <name type="scientific">Podospora fimiseda</name>
    <dbReference type="NCBI Taxonomy" id="252190"/>
    <lineage>
        <taxon>Eukaryota</taxon>
        <taxon>Fungi</taxon>
        <taxon>Dikarya</taxon>
        <taxon>Ascomycota</taxon>
        <taxon>Pezizomycotina</taxon>
        <taxon>Sordariomycetes</taxon>
        <taxon>Sordariomycetidae</taxon>
        <taxon>Sordariales</taxon>
        <taxon>Podosporaceae</taxon>
        <taxon>Podospora</taxon>
    </lineage>
</organism>
<dbReference type="EMBL" id="MU865316">
    <property type="protein sequence ID" value="KAK4228613.1"/>
    <property type="molecule type" value="Genomic_DNA"/>
</dbReference>
<comment type="caution">
    <text evidence="2">The sequence shown here is derived from an EMBL/GenBank/DDBJ whole genome shotgun (WGS) entry which is preliminary data.</text>
</comment>
<protein>
    <submittedName>
        <fullName evidence="2">Uncharacterized protein</fullName>
    </submittedName>
</protein>
<proteinExistence type="predicted"/>
<reference evidence="2" key="1">
    <citation type="journal article" date="2023" name="Mol. Phylogenet. Evol.">
        <title>Genome-scale phylogeny and comparative genomics of the fungal order Sordariales.</title>
        <authorList>
            <person name="Hensen N."/>
            <person name="Bonometti L."/>
            <person name="Westerberg I."/>
            <person name="Brannstrom I.O."/>
            <person name="Guillou S."/>
            <person name="Cros-Aarteil S."/>
            <person name="Calhoun S."/>
            <person name="Haridas S."/>
            <person name="Kuo A."/>
            <person name="Mondo S."/>
            <person name="Pangilinan J."/>
            <person name="Riley R."/>
            <person name="LaButti K."/>
            <person name="Andreopoulos B."/>
            <person name="Lipzen A."/>
            <person name="Chen C."/>
            <person name="Yan M."/>
            <person name="Daum C."/>
            <person name="Ng V."/>
            <person name="Clum A."/>
            <person name="Steindorff A."/>
            <person name="Ohm R.A."/>
            <person name="Martin F."/>
            <person name="Silar P."/>
            <person name="Natvig D.O."/>
            <person name="Lalanne C."/>
            <person name="Gautier V."/>
            <person name="Ament-Velasquez S.L."/>
            <person name="Kruys A."/>
            <person name="Hutchinson M.I."/>
            <person name="Powell A.J."/>
            <person name="Barry K."/>
            <person name="Miller A.N."/>
            <person name="Grigoriev I.V."/>
            <person name="Debuchy R."/>
            <person name="Gladieux P."/>
            <person name="Hiltunen Thoren M."/>
            <person name="Johannesson H."/>
        </authorList>
    </citation>
    <scope>NUCLEOTIDE SEQUENCE</scope>
    <source>
        <strain evidence="2">CBS 990.96</strain>
    </source>
</reference>
<name>A0AAN7BS83_9PEZI</name>
<keyword evidence="3" id="KW-1185">Reference proteome</keyword>
<dbReference type="Proteomes" id="UP001301958">
    <property type="component" value="Unassembled WGS sequence"/>
</dbReference>
<sequence>MNPQRLTFVRTALRQSRNARHQIRLSSTHNPKTPQGPHVGDKGTAKVYNKDGTNPNKNFVYLGAAVIGLGGCDKGMYNGLGIG</sequence>
<evidence type="ECO:0000313" key="2">
    <source>
        <dbReference type="EMBL" id="KAK4228613.1"/>
    </source>
</evidence>
<feature type="compositionally biased region" description="Polar residues" evidence="1">
    <location>
        <begin position="24"/>
        <end position="33"/>
    </location>
</feature>
<gene>
    <name evidence="2" type="ORF">QBC38DRAFT_453985</name>
</gene>
<reference evidence="2" key="2">
    <citation type="submission" date="2023-05" db="EMBL/GenBank/DDBJ databases">
        <authorList>
            <consortium name="Lawrence Berkeley National Laboratory"/>
            <person name="Steindorff A."/>
            <person name="Hensen N."/>
            <person name="Bonometti L."/>
            <person name="Westerberg I."/>
            <person name="Brannstrom I.O."/>
            <person name="Guillou S."/>
            <person name="Cros-Aarteil S."/>
            <person name="Calhoun S."/>
            <person name="Haridas S."/>
            <person name="Kuo A."/>
            <person name="Mondo S."/>
            <person name="Pangilinan J."/>
            <person name="Riley R."/>
            <person name="Labutti K."/>
            <person name="Andreopoulos B."/>
            <person name="Lipzen A."/>
            <person name="Chen C."/>
            <person name="Yanf M."/>
            <person name="Daum C."/>
            <person name="Ng V."/>
            <person name="Clum A."/>
            <person name="Ohm R."/>
            <person name="Martin F."/>
            <person name="Silar P."/>
            <person name="Natvig D."/>
            <person name="Lalanne C."/>
            <person name="Gautier V."/>
            <person name="Ament-Velasquez S.L."/>
            <person name="Kruys A."/>
            <person name="Hutchinson M.I."/>
            <person name="Powell A.J."/>
            <person name="Barry K."/>
            <person name="Miller A.N."/>
            <person name="Grigoriev I.V."/>
            <person name="Debuchy R."/>
            <person name="Gladieux P."/>
            <person name="Thoren M.H."/>
            <person name="Johannesson H."/>
        </authorList>
    </citation>
    <scope>NUCLEOTIDE SEQUENCE</scope>
    <source>
        <strain evidence="2">CBS 990.96</strain>
    </source>
</reference>
<accession>A0AAN7BS83</accession>
<dbReference type="AlphaFoldDB" id="A0AAN7BS83"/>
<evidence type="ECO:0000256" key="1">
    <source>
        <dbReference type="SAM" id="MobiDB-lite"/>
    </source>
</evidence>